<gene>
    <name evidence="3" type="ORF">O6P43_032845</name>
</gene>
<keyword evidence="2" id="KW-0812">Transmembrane</keyword>
<comment type="caution">
    <text evidence="3">The sequence shown here is derived from an EMBL/GenBank/DDBJ whole genome shotgun (WGS) entry which is preliminary data.</text>
</comment>
<organism evidence="3 4">
    <name type="scientific">Quillaja saponaria</name>
    <name type="common">Soap bark tree</name>
    <dbReference type="NCBI Taxonomy" id="32244"/>
    <lineage>
        <taxon>Eukaryota</taxon>
        <taxon>Viridiplantae</taxon>
        <taxon>Streptophyta</taxon>
        <taxon>Embryophyta</taxon>
        <taxon>Tracheophyta</taxon>
        <taxon>Spermatophyta</taxon>
        <taxon>Magnoliopsida</taxon>
        <taxon>eudicotyledons</taxon>
        <taxon>Gunneridae</taxon>
        <taxon>Pentapetalae</taxon>
        <taxon>rosids</taxon>
        <taxon>fabids</taxon>
        <taxon>Fabales</taxon>
        <taxon>Quillajaceae</taxon>
        <taxon>Quillaja</taxon>
    </lineage>
</organism>
<evidence type="ECO:0000256" key="1">
    <source>
        <dbReference type="SAM" id="MobiDB-lite"/>
    </source>
</evidence>
<feature type="transmembrane region" description="Helical" evidence="2">
    <location>
        <begin position="291"/>
        <end position="314"/>
    </location>
</feature>
<feature type="region of interest" description="Disordered" evidence="1">
    <location>
        <begin position="181"/>
        <end position="227"/>
    </location>
</feature>
<evidence type="ECO:0000313" key="4">
    <source>
        <dbReference type="Proteomes" id="UP001163823"/>
    </source>
</evidence>
<name>A0AAD7KPB9_QUISA</name>
<dbReference type="AlphaFoldDB" id="A0AAD7KPB9"/>
<reference evidence="3" key="1">
    <citation type="journal article" date="2023" name="Science">
        <title>Elucidation of the pathway for biosynthesis of saponin adjuvants from the soapbark tree.</title>
        <authorList>
            <person name="Reed J."/>
            <person name="Orme A."/>
            <person name="El-Demerdash A."/>
            <person name="Owen C."/>
            <person name="Martin L.B.B."/>
            <person name="Misra R.C."/>
            <person name="Kikuchi S."/>
            <person name="Rejzek M."/>
            <person name="Martin A.C."/>
            <person name="Harkess A."/>
            <person name="Leebens-Mack J."/>
            <person name="Louveau T."/>
            <person name="Stephenson M.J."/>
            <person name="Osbourn A."/>
        </authorList>
    </citation>
    <scope>NUCLEOTIDE SEQUENCE</scope>
    <source>
        <strain evidence="3">S10</strain>
    </source>
</reference>
<sequence>MSVVQAGALGEESRDSDRQPTKSNWFSSVSIVVVSWLSIINPFRIHHNQQPQPQDEQSLITSTDSHSTRLRQPQKEEQLVSTNSAPQEPHPAMTIEPLEEKAQQIEEKDELITATRSIPSYHTYIDYYQFQGTDGHYDRSRGSTDPLLGVVNPSTRSPSVGFPSPTLHDSPVESLQIQGTTDPLKAVVNPSTGSASDSSSTSAIDETRRASNEQQEGEDEEEEHDHPIIRIIDEQELGKHIFVLAIPLMIGLMANKADSISVCMLLVLLGLSFGFAAILIGILLRKTYPKASVVILVTGIGLMLFAIFVFMGCFVPPRQIWVRGVLGVCWLSTLFPLSLVILRMAFPGKKKIADLEKANNQGT</sequence>
<feature type="compositionally biased region" description="Low complexity" evidence="1">
    <location>
        <begin position="191"/>
        <end position="203"/>
    </location>
</feature>
<feature type="transmembrane region" description="Helical" evidence="2">
    <location>
        <begin position="320"/>
        <end position="342"/>
    </location>
</feature>
<proteinExistence type="predicted"/>
<keyword evidence="2" id="KW-1133">Transmembrane helix</keyword>
<feature type="compositionally biased region" description="Basic and acidic residues" evidence="1">
    <location>
        <begin position="11"/>
        <end position="20"/>
    </location>
</feature>
<dbReference type="EMBL" id="JARAOO010000014">
    <property type="protein sequence ID" value="KAJ7943267.1"/>
    <property type="molecule type" value="Genomic_DNA"/>
</dbReference>
<feature type="region of interest" description="Disordered" evidence="1">
    <location>
        <begin position="48"/>
        <end position="91"/>
    </location>
</feature>
<dbReference type="KEGG" id="qsa:O6P43_032845"/>
<feature type="transmembrane region" description="Helical" evidence="2">
    <location>
        <begin position="259"/>
        <end position="284"/>
    </location>
</feature>
<protein>
    <submittedName>
        <fullName evidence="3">Uncharacterized protein</fullName>
    </submittedName>
</protein>
<dbReference type="Proteomes" id="UP001163823">
    <property type="component" value="Chromosome 14"/>
</dbReference>
<accession>A0AAD7KPB9</accession>
<keyword evidence="2" id="KW-0472">Membrane</keyword>
<evidence type="ECO:0000256" key="2">
    <source>
        <dbReference type="SAM" id="Phobius"/>
    </source>
</evidence>
<evidence type="ECO:0000313" key="3">
    <source>
        <dbReference type="EMBL" id="KAJ7943267.1"/>
    </source>
</evidence>
<feature type="compositionally biased region" description="Polar residues" evidence="1">
    <location>
        <begin position="48"/>
        <end position="65"/>
    </location>
</feature>
<feature type="region of interest" description="Disordered" evidence="1">
    <location>
        <begin position="1"/>
        <end position="22"/>
    </location>
</feature>
<keyword evidence="4" id="KW-1185">Reference proteome</keyword>